<organism evidence="1 2">
    <name type="scientific">Psittacicella hinzii</name>
    <dbReference type="NCBI Taxonomy" id="2028575"/>
    <lineage>
        <taxon>Bacteria</taxon>
        <taxon>Pseudomonadati</taxon>
        <taxon>Pseudomonadota</taxon>
        <taxon>Gammaproteobacteria</taxon>
        <taxon>Pasteurellales</taxon>
        <taxon>Psittacicellaceae</taxon>
        <taxon>Psittacicella</taxon>
    </lineage>
</organism>
<accession>A0A3A1Y6M4</accession>
<dbReference type="AlphaFoldDB" id="A0A3A1Y6M4"/>
<evidence type="ECO:0000313" key="2">
    <source>
        <dbReference type="Proteomes" id="UP000265691"/>
    </source>
</evidence>
<protein>
    <submittedName>
        <fullName evidence="1">Uncharacterized protein</fullName>
    </submittedName>
</protein>
<comment type="caution">
    <text evidence="1">The sequence shown here is derived from an EMBL/GenBank/DDBJ whole genome shotgun (WGS) entry which is preliminary data.</text>
</comment>
<evidence type="ECO:0000313" key="1">
    <source>
        <dbReference type="EMBL" id="RIY31704.1"/>
    </source>
</evidence>
<dbReference type="OrthoDB" id="5677091at2"/>
<keyword evidence="2" id="KW-1185">Reference proteome</keyword>
<name>A0A3A1Y6M4_9GAMM</name>
<dbReference type="RefSeq" id="WP_119525505.1">
    <property type="nucleotide sequence ID" value="NZ_NRHC01000082.1"/>
</dbReference>
<dbReference type="Proteomes" id="UP000265691">
    <property type="component" value="Unassembled WGS sequence"/>
</dbReference>
<proteinExistence type="predicted"/>
<dbReference type="EMBL" id="NRHC01000082">
    <property type="protein sequence ID" value="RIY31704.1"/>
    <property type="molecule type" value="Genomic_DNA"/>
</dbReference>
<gene>
    <name evidence="1" type="ORF">CKF54_06245</name>
</gene>
<sequence>MVPAYLLNKYYLDNSSDVRQAGHMMLSFIFAYEDNCEVIFLNKGILNLIDISNIEQLLRVKETDPEVYNIILGDHLAQDLSAQKYVAQLVEKCKTLYTQWAMFTHEYESEKLIKFIITKEFCDEKVLNRIIKLIDEGKLELFSNIEFEYSNLSQVELEQTLKQYKWIYKA</sequence>
<reference evidence="1 2" key="1">
    <citation type="submission" date="2017-08" db="EMBL/GenBank/DDBJ databases">
        <title>Reclassification of Bisgaard taxon 37 and 44.</title>
        <authorList>
            <person name="Christensen H."/>
        </authorList>
    </citation>
    <scope>NUCLEOTIDE SEQUENCE [LARGE SCALE GENOMIC DNA]</scope>
    <source>
        <strain evidence="1 2">B96_3</strain>
    </source>
</reference>